<keyword evidence="3 4" id="KW-0732">Signal</keyword>
<dbReference type="KEGG" id="drm:Dred_1836"/>
<evidence type="ECO:0000259" key="5">
    <source>
        <dbReference type="Pfam" id="PF09084"/>
    </source>
</evidence>
<dbReference type="EMBL" id="CP000612">
    <property type="protein sequence ID" value="ABO50361.1"/>
    <property type="molecule type" value="Genomic_DNA"/>
</dbReference>
<organism evidence="6 7">
    <name type="scientific">Desulforamulus reducens (strain ATCC BAA-1160 / DSM 100696 / MI-1)</name>
    <name type="common">Desulfotomaculum reducens</name>
    <dbReference type="NCBI Taxonomy" id="349161"/>
    <lineage>
        <taxon>Bacteria</taxon>
        <taxon>Bacillati</taxon>
        <taxon>Bacillota</taxon>
        <taxon>Clostridia</taxon>
        <taxon>Eubacteriales</taxon>
        <taxon>Peptococcaceae</taxon>
        <taxon>Desulforamulus</taxon>
    </lineage>
</organism>
<protein>
    <submittedName>
        <fullName evidence="6">ABC-type nitrate/sulfonate/taurine/bicarbonate transport systems, periplasmic component</fullName>
    </submittedName>
</protein>
<feature type="signal peptide" evidence="4">
    <location>
        <begin position="1"/>
        <end position="22"/>
    </location>
</feature>
<proteinExistence type="inferred from homology"/>
<evidence type="ECO:0000256" key="3">
    <source>
        <dbReference type="ARBA" id="ARBA00022729"/>
    </source>
</evidence>
<dbReference type="PROSITE" id="PS51257">
    <property type="entry name" value="PROKAR_LIPOPROTEIN"/>
    <property type="match status" value="1"/>
</dbReference>
<accession>A4J5K8</accession>
<sequence>MQKFKSILVVIALMSLVLAVFSGCTNDTGKTSGELTKVRLCEVVHSIFYAPQYVAINEGFFKEEGLDIELTTGQGADKVMTALLSNAADIGLAGPEATVYVYNQKKQDYVINFAQLTKKDGSFLVGRNQEPEFEWENLKGKTIIGGRPGGVPEMVLEYVLKKHGLTPGKDVNIITNLQFTATAGAFKGGTGDYVALFEPTASLMEKEKAGYVVASLGQSSGEIPYTVYMAQNSFMEKNPEVIQKFTNALYKAQLWVANHSPQEIASSIQPFFPDTDLDLLAAVIERYKSQDTWNTNPVMDNQAFNYLQEIIQVAGELDKPVEPNVLITHEYAEKTVISKK</sequence>
<feature type="domain" description="SsuA/THI5-like" evidence="5">
    <location>
        <begin position="50"/>
        <end position="259"/>
    </location>
</feature>
<dbReference type="SUPFAM" id="SSF53850">
    <property type="entry name" value="Periplasmic binding protein-like II"/>
    <property type="match status" value="1"/>
</dbReference>
<gene>
    <name evidence="6" type="ordered locus">Dred_1836</name>
</gene>
<evidence type="ECO:0000313" key="7">
    <source>
        <dbReference type="Proteomes" id="UP000001556"/>
    </source>
</evidence>
<dbReference type="AlphaFoldDB" id="A4J5K8"/>
<dbReference type="InterPro" id="IPR015168">
    <property type="entry name" value="SsuA/THI5"/>
</dbReference>
<dbReference type="HOGENOM" id="CLU_061540_1_0_9"/>
<keyword evidence="7" id="KW-1185">Reference proteome</keyword>
<dbReference type="GO" id="GO:0042597">
    <property type="term" value="C:periplasmic space"/>
    <property type="evidence" value="ECO:0007669"/>
    <property type="project" value="UniProtKB-SubCell"/>
</dbReference>
<comment type="similarity">
    <text evidence="2">Belongs to the bacterial solute-binding protein SsuA/TauA family.</text>
</comment>
<comment type="subcellular location">
    <subcellularLocation>
        <location evidence="1">Periplasm</location>
    </subcellularLocation>
</comment>
<evidence type="ECO:0000256" key="4">
    <source>
        <dbReference type="SAM" id="SignalP"/>
    </source>
</evidence>
<dbReference type="CDD" id="cd01008">
    <property type="entry name" value="PBP2_NrtA_SsuA_CpmA_like"/>
    <property type="match status" value="1"/>
</dbReference>
<name>A4J5K8_DESRM</name>
<dbReference type="Proteomes" id="UP000001556">
    <property type="component" value="Chromosome"/>
</dbReference>
<evidence type="ECO:0000313" key="6">
    <source>
        <dbReference type="EMBL" id="ABO50361.1"/>
    </source>
</evidence>
<dbReference type="STRING" id="349161.Dred_1836"/>
<dbReference type="eggNOG" id="COG0715">
    <property type="taxonomic scope" value="Bacteria"/>
</dbReference>
<feature type="chain" id="PRO_5038783748" evidence="4">
    <location>
        <begin position="23"/>
        <end position="340"/>
    </location>
</feature>
<dbReference type="PANTHER" id="PTHR30024:SF47">
    <property type="entry name" value="TAURINE-BINDING PERIPLASMIC PROTEIN"/>
    <property type="match status" value="1"/>
</dbReference>
<evidence type="ECO:0000256" key="2">
    <source>
        <dbReference type="ARBA" id="ARBA00010742"/>
    </source>
</evidence>
<dbReference type="Pfam" id="PF09084">
    <property type="entry name" value="NMT1"/>
    <property type="match status" value="1"/>
</dbReference>
<dbReference type="PANTHER" id="PTHR30024">
    <property type="entry name" value="ALIPHATIC SULFONATES-BINDING PROTEIN-RELATED"/>
    <property type="match status" value="1"/>
</dbReference>
<dbReference type="Gene3D" id="3.40.190.10">
    <property type="entry name" value="Periplasmic binding protein-like II"/>
    <property type="match status" value="2"/>
</dbReference>
<evidence type="ECO:0000256" key="1">
    <source>
        <dbReference type="ARBA" id="ARBA00004418"/>
    </source>
</evidence>
<reference evidence="6 7" key="1">
    <citation type="submission" date="2007-03" db="EMBL/GenBank/DDBJ databases">
        <title>Complete sequence of Desulfotomaculum reducens MI-1.</title>
        <authorList>
            <consortium name="US DOE Joint Genome Institute"/>
            <person name="Copeland A."/>
            <person name="Lucas S."/>
            <person name="Lapidus A."/>
            <person name="Barry K."/>
            <person name="Detter J.C."/>
            <person name="Glavina del Rio T."/>
            <person name="Hammon N."/>
            <person name="Israni S."/>
            <person name="Dalin E."/>
            <person name="Tice H."/>
            <person name="Pitluck S."/>
            <person name="Sims D."/>
            <person name="Brettin T."/>
            <person name="Bruce D."/>
            <person name="Han C."/>
            <person name="Tapia R."/>
            <person name="Schmutz J."/>
            <person name="Larimer F."/>
            <person name="Land M."/>
            <person name="Hauser L."/>
            <person name="Kyrpides N."/>
            <person name="Kim E."/>
            <person name="Tebo B.M."/>
            <person name="Richardson P."/>
        </authorList>
    </citation>
    <scope>NUCLEOTIDE SEQUENCE [LARGE SCALE GENOMIC DNA]</scope>
    <source>
        <strain evidence="6 7">MI-1</strain>
    </source>
</reference>